<proteinExistence type="predicted"/>
<organism evidence="1 2">
    <name type="scientific">Ancylostoma ceylanicum</name>
    <dbReference type="NCBI Taxonomy" id="53326"/>
    <lineage>
        <taxon>Eukaryota</taxon>
        <taxon>Metazoa</taxon>
        <taxon>Ecdysozoa</taxon>
        <taxon>Nematoda</taxon>
        <taxon>Chromadorea</taxon>
        <taxon>Rhabditida</taxon>
        <taxon>Rhabditina</taxon>
        <taxon>Rhabditomorpha</taxon>
        <taxon>Strongyloidea</taxon>
        <taxon>Ancylostomatidae</taxon>
        <taxon>Ancylostomatinae</taxon>
        <taxon>Ancylostoma</taxon>
    </lineage>
</organism>
<dbReference type="OrthoDB" id="418748at2759"/>
<comment type="caution">
    <text evidence="1">The sequence shown here is derived from an EMBL/GenBank/DDBJ whole genome shotgun (WGS) entry which is preliminary data.</text>
</comment>
<keyword evidence="2" id="KW-1185">Reference proteome</keyword>
<evidence type="ECO:0000313" key="2">
    <source>
        <dbReference type="Proteomes" id="UP000024635"/>
    </source>
</evidence>
<accession>A0A016V072</accession>
<dbReference type="Proteomes" id="UP000024635">
    <property type="component" value="Unassembled WGS sequence"/>
</dbReference>
<dbReference type="AlphaFoldDB" id="A0A016V072"/>
<reference evidence="2" key="1">
    <citation type="journal article" date="2015" name="Nat. Genet.">
        <title>The genome and transcriptome of the zoonotic hookworm Ancylostoma ceylanicum identify infection-specific gene families.</title>
        <authorList>
            <person name="Schwarz E.M."/>
            <person name="Hu Y."/>
            <person name="Antoshechkin I."/>
            <person name="Miller M.M."/>
            <person name="Sternberg P.W."/>
            <person name="Aroian R.V."/>
        </authorList>
    </citation>
    <scope>NUCLEOTIDE SEQUENCE</scope>
    <source>
        <strain evidence="2">HY135</strain>
    </source>
</reference>
<name>A0A016V072_9BILA</name>
<evidence type="ECO:0008006" key="3">
    <source>
        <dbReference type="Google" id="ProtNLM"/>
    </source>
</evidence>
<dbReference type="EMBL" id="JARK01001357">
    <property type="protein sequence ID" value="EYC20641.1"/>
    <property type="molecule type" value="Genomic_DNA"/>
</dbReference>
<evidence type="ECO:0000313" key="1">
    <source>
        <dbReference type="EMBL" id="EYC20641.1"/>
    </source>
</evidence>
<sequence>MRELLVLKGHSSKRKDRTIRLASINVGTLAGRSRELVKTLKKRRVDIACVQKRSGRGQKRAILAMAISSYIMAMQLDAMESSATATVTSSQTFNGSPIVSCLSRSPEEAMC</sequence>
<gene>
    <name evidence="1" type="primary">Acey_s0021.g333</name>
    <name evidence="1" type="ORF">Y032_0021g333</name>
</gene>
<protein>
    <recommendedName>
        <fullName evidence="3">Endonuclease/exonuclease/phosphatase domain-containing protein</fullName>
    </recommendedName>
</protein>